<dbReference type="InterPro" id="IPR058031">
    <property type="entry name" value="AAA_lid_NorR"/>
</dbReference>
<dbReference type="InterPro" id="IPR025943">
    <property type="entry name" value="Sigma_54_int_dom_ATP-bd_2"/>
</dbReference>
<dbReference type="Pfam" id="PF02954">
    <property type="entry name" value="HTH_8"/>
    <property type="match status" value="1"/>
</dbReference>
<dbReference type="Gene3D" id="1.10.10.60">
    <property type="entry name" value="Homeodomain-like"/>
    <property type="match status" value="1"/>
</dbReference>
<dbReference type="InterPro" id="IPR002078">
    <property type="entry name" value="Sigma_54_int"/>
</dbReference>
<feature type="domain" description="Sigma-54 factor interaction" evidence="6">
    <location>
        <begin position="159"/>
        <end position="387"/>
    </location>
</feature>
<dbReference type="PANTHER" id="PTHR32071:SF74">
    <property type="entry name" value="TRANSCRIPTIONAL ACTIVATOR ROCR"/>
    <property type="match status" value="1"/>
</dbReference>
<dbReference type="GO" id="GO:0006355">
    <property type="term" value="P:regulation of DNA-templated transcription"/>
    <property type="evidence" value="ECO:0007669"/>
    <property type="project" value="InterPro"/>
</dbReference>
<dbReference type="InterPro" id="IPR002197">
    <property type="entry name" value="HTH_Fis"/>
</dbReference>
<dbReference type="Gene3D" id="1.10.8.60">
    <property type="match status" value="1"/>
</dbReference>
<dbReference type="InterPro" id="IPR025662">
    <property type="entry name" value="Sigma_54_int_dom_ATP-bd_1"/>
</dbReference>
<reference evidence="8" key="1">
    <citation type="submission" date="2016-10" db="EMBL/GenBank/DDBJ databases">
        <authorList>
            <person name="Varghese N."/>
            <person name="Submissions S."/>
        </authorList>
    </citation>
    <scope>NUCLEOTIDE SEQUENCE [LARGE SCALE GENOMIC DNA]</scope>
    <source>
        <strain evidence="8">DSM 16995</strain>
    </source>
</reference>
<keyword evidence="1" id="KW-0547">Nucleotide-binding</keyword>
<dbReference type="InterPro" id="IPR003593">
    <property type="entry name" value="AAA+_ATPase"/>
</dbReference>
<keyword evidence="3" id="KW-0805">Transcription regulation</keyword>
<sequence>MYFNKEKFFDISRKDVLNPSMTAIWDDMGIGVAVVNGDGICEYMNPIQRKADSFRLIDVVGEHITKLYVPYELECIPTIECLRKAEPVLKKSYFYKTTNNFRASTVSDFFPLFERGKKDGVIAFTIWTGTSPLVEHKPRPAKSAAPIKKTYDYYTFDSLVGEDEALLDVLAEARAAAKSPSHVMIWGESGTGKEVFAQAIHAESARRNQPLIAENCAAIPENLLEAILFGTAKGAYTDAGDRPGLFEEADGGTLLLDELNSMPLGLQAKLLRVLQEKRVRRLGSRTEIPVDVRVISILNESPLNAVGQGILRSDLFYRLAVVGIAVPPLRHRKKDIPLLMRTFIESSDQNQGGRPIGVDPEILQMFFDYDWPGNIRELLHVIEGSLALLGDRSSIERGCLPLHFREACKNVDSAQGPKQMQSLQRVGETFLTGKDYFDYSGIKRNSVVPLKNCMQEYEAQCIRNVLEVTGGNVAKAARILQITGAGLRYKIKLLDVEID</sequence>
<evidence type="ECO:0000313" key="7">
    <source>
        <dbReference type="EMBL" id="SDL29771.1"/>
    </source>
</evidence>
<dbReference type="PROSITE" id="PS00675">
    <property type="entry name" value="SIGMA54_INTERACT_1"/>
    <property type="match status" value="1"/>
</dbReference>
<dbReference type="InterPro" id="IPR027417">
    <property type="entry name" value="P-loop_NTPase"/>
</dbReference>
<dbReference type="RefSeq" id="WP_244512277.1">
    <property type="nucleotide sequence ID" value="NZ_FNGA01000004.1"/>
</dbReference>
<dbReference type="EMBL" id="FNGA01000004">
    <property type="protein sequence ID" value="SDL29771.1"/>
    <property type="molecule type" value="Genomic_DNA"/>
</dbReference>
<dbReference type="Proteomes" id="UP000199053">
    <property type="component" value="Unassembled WGS sequence"/>
</dbReference>
<dbReference type="GO" id="GO:0005524">
    <property type="term" value="F:ATP binding"/>
    <property type="evidence" value="ECO:0007669"/>
    <property type="project" value="UniProtKB-KW"/>
</dbReference>
<dbReference type="PROSITE" id="PS00676">
    <property type="entry name" value="SIGMA54_INTERACT_2"/>
    <property type="match status" value="1"/>
</dbReference>
<proteinExistence type="predicted"/>
<dbReference type="SMART" id="SM00382">
    <property type="entry name" value="AAA"/>
    <property type="match status" value="1"/>
</dbReference>
<dbReference type="FunFam" id="3.40.50.300:FF:000006">
    <property type="entry name" value="DNA-binding transcriptional regulator NtrC"/>
    <property type="match status" value="1"/>
</dbReference>
<dbReference type="STRING" id="246191.SAMN05660337_2554"/>
<name>A0A1G9IXG6_9BACT</name>
<evidence type="ECO:0000256" key="2">
    <source>
        <dbReference type="ARBA" id="ARBA00022840"/>
    </source>
</evidence>
<keyword evidence="4" id="KW-0238">DNA-binding</keyword>
<dbReference type="GO" id="GO:0043565">
    <property type="term" value="F:sequence-specific DNA binding"/>
    <property type="evidence" value="ECO:0007669"/>
    <property type="project" value="InterPro"/>
</dbReference>
<dbReference type="InterPro" id="IPR009057">
    <property type="entry name" value="Homeodomain-like_sf"/>
</dbReference>
<keyword evidence="8" id="KW-1185">Reference proteome</keyword>
<evidence type="ECO:0000256" key="5">
    <source>
        <dbReference type="ARBA" id="ARBA00023163"/>
    </source>
</evidence>
<keyword evidence="5" id="KW-0804">Transcription</keyword>
<evidence type="ECO:0000259" key="6">
    <source>
        <dbReference type="PROSITE" id="PS50045"/>
    </source>
</evidence>
<dbReference type="Pfam" id="PF00158">
    <property type="entry name" value="Sigma54_activat"/>
    <property type="match status" value="1"/>
</dbReference>
<dbReference type="PROSITE" id="PS50045">
    <property type="entry name" value="SIGMA54_INTERACT_4"/>
    <property type="match status" value="1"/>
</dbReference>
<dbReference type="PRINTS" id="PR01590">
    <property type="entry name" value="HTHFIS"/>
</dbReference>
<dbReference type="PROSITE" id="PS00688">
    <property type="entry name" value="SIGMA54_INTERACT_3"/>
    <property type="match status" value="1"/>
</dbReference>
<evidence type="ECO:0000313" key="8">
    <source>
        <dbReference type="Proteomes" id="UP000199053"/>
    </source>
</evidence>
<dbReference type="PANTHER" id="PTHR32071">
    <property type="entry name" value="TRANSCRIPTIONAL REGULATORY PROTEIN"/>
    <property type="match status" value="1"/>
</dbReference>
<organism evidence="7 8">
    <name type="scientific">Maridesulfovibrio ferrireducens</name>
    <dbReference type="NCBI Taxonomy" id="246191"/>
    <lineage>
        <taxon>Bacteria</taxon>
        <taxon>Pseudomonadati</taxon>
        <taxon>Thermodesulfobacteriota</taxon>
        <taxon>Desulfovibrionia</taxon>
        <taxon>Desulfovibrionales</taxon>
        <taxon>Desulfovibrionaceae</taxon>
        <taxon>Maridesulfovibrio</taxon>
    </lineage>
</organism>
<dbReference type="InterPro" id="IPR025944">
    <property type="entry name" value="Sigma_54_int_dom_CS"/>
</dbReference>
<evidence type="ECO:0000256" key="3">
    <source>
        <dbReference type="ARBA" id="ARBA00023015"/>
    </source>
</evidence>
<protein>
    <submittedName>
        <fullName evidence="7">Arginine utilization regulatory protein</fullName>
    </submittedName>
</protein>
<keyword evidence="2" id="KW-0067">ATP-binding</keyword>
<dbReference type="SUPFAM" id="SSF52540">
    <property type="entry name" value="P-loop containing nucleoside triphosphate hydrolases"/>
    <property type="match status" value="1"/>
</dbReference>
<dbReference type="SUPFAM" id="SSF46689">
    <property type="entry name" value="Homeodomain-like"/>
    <property type="match status" value="1"/>
</dbReference>
<accession>A0A1G9IXG6</accession>
<evidence type="ECO:0000256" key="1">
    <source>
        <dbReference type="ARBA" id="ARBA00022741"/>
    </source>
</evidence>
<dbReference type="Gene3D" id="3.40.50.300">
    <property type="entry name" value="P-loop containing nucleotide triphosphate hydrolases"/>
    <property type="match status" value="1"/>
</dbReference>
<evidence type="ECO:0000256" key="4">
    <source>
        <dbReference type="ARBA" id="ARBA00023125"/>
    </source>
</evidence>
<dbReference type="Pfam" id="PF25601">
    <property type="entry name" value="AAA_lid_14"/>
    <property type="match status" value="1"/>
</dbReference>
<dbReference type="AlphaFoldDB" id="A0A1G9IXG6"/>
<dbReference type="CDD" id="cd00009">
    <property type="entry name" value="AAA"/>
    <property type="match status" value="1"/>
</dbReference>
<gene>
    <name evidence="7" type="ORF">SAMN05660337_2554</name>
</gene>